<dbReference type="Gene3D" id="2.60.120.260">
    <property type="entry name" value="Galactose-binding domain-like"/>
    <property type="match status" value="1"/>
</dbReference>
<evidence type="ECO:0000256" key="3">
    <source>
        <dbReference type="ARBA" id="ARBA00023295"/>
    </source>
</evidence>
<dbReference type="KEGG" id="elut:CKA38_10335"/>
<keyword evidence="4" id="KW-0732">Signal</keyword>
<organism evidence="9 10">
    <name type="scientific">Ereboglobus luteus</name>
    <dbReference type="NCBI Taxonomy" id="1796921"/>
    <lineage>
        <taxon>Bacteria</taxon>
        <taxon>Pseudomonadati</taxon>
        <taxon>Verrucomicrobiota</taxon>
        <taxon>Opitutia</taxon>
        <taxon>Opitutales</taxon>
        <taxon>Opitutaceae</taxon>
        <taxon>Ereboglobus</taxon>
    </lineage>
</organism>
<evidence type="ECO:0000313" key="9">
    <source>
        <dbReference type="EMBL" id="AWI09588.1"/>
    </source>
</evidence>
<feature type="chain" id="PRO_5015917726" description="Glycoside hydrolase family 2" evidence="4">
    <location>
        <begin position="21"/>
        <end position="1017"/>
    </location>
</feature>
<reference evidence="9 10" key="1">
    <citation type="journal article" date="2018" name="Syst. Appl. Microbiol.">
        <title>Ereboglobus luteus gen. nov. sp. nov. from cockroach guts, and new insights into the oxygen relationship of the genera Opitutus and Didymococcus (Verrucomicrobia: Opitutaceae).</title>
        <authorList>
            <person name="Tegtmeier D."/>
            <person name="Belitz A."/>
            <person name="Radek R."/>
            <person name="Heimerl T."/>
            <person name="Brune A."/>
        </authorList>
    </citation>
    <scope>NUCLEOTIDE SEQUENCE [LARGE SCALE GENOMIC DNA]</scope>
    <source>
        <strain evidence="9 10">Ho45</strain>
    </source>
</reference>
<feature type="domain" description="Glycoside hydrolase family 2 immunoglobulin-like beta-sandwich" evidence="5">
    <location>
        <begin position="253"/>
        <end position="350"/>
    </location>
</feature>
<dbReference type="GO" id="GO:0004553">
    <property type="term" value="F:hydrolase activity, hydrolyzing O-glycosyl compounds"/>
    <property type="evidence" value="ECO:0007669"/>
    <property type="project" value="InterPro"/>
</dbReference>
<keyword evidence="10" id="KW-1185">Reference proteome</keyword>
<feature type="signal peptide" evidence="4">
    <location>
        <begin position="1"/>
        <end position="20"/>
    </location>
</feature>
<evidence type="ECO:0008006" key="11">
    <source>
        <dbReference type="Google" id="ProtNLM"/>
    </source>
</evidence>
<dbReference type="Pfam" id="PF18565">
    <property type="entry name" value="Glyco_hydro2_C5"/>
    <property type="match status" value="1"/>
</dbReference>
<dbReference type="PANTHER" id="PTHR42732">
    <property type="entry name" value="BETA-GALACTOSIDASE"/>
    <property type="match status" value="1"/>
</dbReference>
<keyword evidence="3" id="KW-0326">Glycosidase</keyword>
<dbReference type="InterPro" id="IPR036156">
    <property type="entry name" value="Beta-gal/glucu_dom_sf"/>
</dbReference>
<dbReference type="SUPFAM" id="SSF49785">
    <property type="entry name" value="Galactose-binding domain-like"/>
    <property type="match status" value="1"/>
</dbReference>
<accession>A0A2U8E3V3</accession>
<evidence type="ECO:0000313" key="10">
    <source>
        <dbReference type="Proteomes" id="UP000244896"/>
    </source>
</evidence>
<dbReference type="InterPro" id="IPR040605">
    <property type="entry name" value="Glyco_hydro2_dom5"/>
</dbReference>
<keyword evidence="2" id="KW-0378">Hydrolase</keyword>
<dbReference type="EMBL" id="CP023004">
    <property type="protein sequence ID" value="AWI09588.1"/>
    <property type="molecule type" value="Genomic_DNA"/>
</dbReference>
<dbReference type="Pfam" id="PF16355">
    <property type="entry name" value="DUF4982"/>
    <property type="match status" value="1"/>
</dbReference>
<dbReference type="Gene3D" id="3.20.20.80">
    <property type="entry name" value="Glycosidases"/>
    <property type="match status" value="1"/>
</dbReference>
<name>A0A2U8E3V3_9BACT</name>
<dbReference type="RefSeq" id="WP_108825401.1">
    <property type="nucleotide sequence ID" value="NZ_CP023004.1"/>
</dbReference>
<evidence type="ECO:0000259" key="5">
    <source>
        <dbReference type="Pfam" id="PF00703"/>
    </source>
</evidence>
<proteinExistence type="inferred from homology"/>
<feature type="domain" description="Glycosyl hydrolases family 2 sugar binding" evidence="6">
    <location>
        <begin position="81"/>
        <end position="154"/>
    </location>
</feature>
<dbReference type="Pfam" id="PF02837">
    <property type="entry name" value="Glyco_hydro_2_N"/>
    <property type="match status" value="1"/>
</dbReference>
<evidence type="ECO:0000256" key="4">
    <source>
        <dbReference type="SAM" id="SignalP"/>
    </source>
</evidence>
<dbReference type="Pfam" id="PF00703">
    <property type="entry name" value="Glyco_hydro_2"/>
    <property type="match status" value="1"/>
</dbReference>
<evidence type="ECO:0000259" key="6">
    <source>
        <dbReference type="Pfam" id="PF02837"/>
    </source>
</evidence>
<evidence type="ECO:0000256" key="1">
    <source>
        <dbReference type="ARBA" id="ARBA00007401"/>
    </source>
</evidence>
<dbReference type="AlphaFoldDB" id="A0A2U8E3V3"/>
<dbReference type="PANTHER" id="PTHR42732:SF1">
    <property type="entry name" value="BETA-MANNOSIDASE"/>
    <property type="match status" value="1"/>
</dbReference>
<dbReference type="InterPro" id="IPR051913">
    <property type="entry name" value="GH2_Domain-Containing"/>
</dbReference>
<dbReference type="SUPFAM" id="SSF49303">
    <property type="entry name" value="beta-Galactosidase/glucuronidase domain"/>
    <property type="match status" value="1"/>
</dbReference>
<evidence type="ECO:0000259" key="8">
    <source>
        <dbReference type="Pfam" id="PF18565"/>
    </source>
</evidence>
<dbReference type="InterPro" id="IPR017853">
    <property type="entry name" value="GH"/>
</dbReference>
<evidence type="ECO:0000259" key="7">
    <source>
        <dbReference type="Pfam" id="PF16355"/>
    </source>
</evidence>
<dbReference type="Gene3D" id="2.60.40.10">
    <property type="entry name" value="Immunoglobulins"/>
    <property type="match status" value="3"/>
</dbReference>
<protein>
    <recommendedName>
        <fullName evidence="11">Glycoside hydrolase family 2</fullName>
    </recommendedName>
</protein>
<dbReference type="OrthoDB" id="9762066at2"/>
<evidence type="ECO:0000256" key="2">
    <source>
        <dbReference type="ARBA" id="ARBA00022801"/>
    </source>
</evidence>
<dbReference type="InterPro" id="IPR006104">
    <property type="entry name" value="Glyco_hydro_2_N"/>
</dbReference>
<dbReference type="InterPro" id="IPR006102">
    <property type="entry name" value="Ig-like_GH2"/>
</dbReference>
<sequence>MKKLTVPVLALAFLTLVAQAAGSPRATIDFNPGWRFTKSDPAGAANPAHDDSAWERVSAPHTFNDTDTFDNWSLAGHRGEWEQWSGRAWYRKTFPTPGAWRGKKVFIEFEAVRQIGEVWLNGKKLGASKTGFSPFGFDLTPHLRPAGDSEPNVLAVMSDNRFMKDPDPNARLAPGRDRPGSLHDMLVKMERDMPASLDELRADQIPWNNPHWHPAHGGIYRNVRLHVTDPLHITLPLYSFLETEGPYAYALEISAKNARVGIDVPVRNDRADGENATVFVEILDARDRSVYRGNVTAYLAPGRSATLQLRGDIANPLLWEPGHPHLYRVVCTLAVDDKNIDRAEIPLGIRTVRWTPDEGFFINGRHLKLRGWGQKPTNEWPGLGAAQPDWLHFHTMALMREAGANFVRWGHAAGGPASIEAGDRLGIIALQPGADGEKDTTGAAWQLRSALFRDIIIYFRNNPGILIWEGGNQKVTREHAAELRGHMDKYDPHGGRVYAHRRADEITAEFMDIGVGTEGGREIARLPVVEGEYNREESPRRVWDDQSPPSFGYAAVPGKTQTYRLNSEQFAVNQISHYLKKLGPAAHSGGANWIFSDSTSGGRVETEVARASGEVDGVRLPKEAYYVCQVMWRDDPRAHIIGHWTYPAGTKKTIHVVANNNVDSVELLLNGKSLGRAAPEQTYLFTFPDIAFEPGTLTAISYRDGKKLASHTLRTAGPAVALRMTLLDNAPDFIADGSSVALVDVEAIDADGNRCPTWQDRVDFELAGPALWRGGYNSGKPGSINNTWLDLECGINRVALRSTPNPGKVTLTARASGLQNATLTLAAVTQTAKSASEKQACQFAPQKTPDWSALATPRPPLVKAAAAAEKMSGRHTKTYSYSGPASAIVHLEIDARPGKNAYVDIDSPLPADLPAALVSADWIQAANGDALYSAVDFVEISVPANTTITVAHDDRLPRPAWLTGQFAKTPQKINVLGRPMTLFTRSTKTGESVTMGDNVETKRDLPDQPNMYLVFVR</sequence>
<dbReference type="GO" id="GO:0005975">
    <property type="term" value="P:carbohydrate metabolic process"/>
    <property type="evidence" value="ECO:0007669"/>
    <property type="project" value="InterPro"/>
</dbReference>
<dbReference type="InterPro" id="IPR008979">
    <property type="entry name" value="Galactose-bd-like_sf"/>
</dbReference>
<feature type="domain" description="Glycoside hydrolase family 2" evidence="8">
    <location>
        <begin position="733"/>
        <end position="824"/>
    </location>
</feature>
<dbReference type="Proteomes" id="UP000244896">
    <property type="component" value="Chromosome"/>
</dbReference>
<dbReference type="SUPFAM" id="SSF51445">
    <property type="entry name" value="(Trans)glycosidases"/>
    <property type="match status" value="1"/>
</dbReference>
<dbReference type="InterPro" id="IPR032311">
    <property type="entry name" value="DUF4982"/>
</dbReference>
<dbReference type="InterPro" id="IPR013783">
    <property type="entry name" value="Ig-like_fold"/>
</dbReference>
<comment type="similarity">
    <text evidence="1">Belongs to the glycosyl hydrolase 2 family.</text>
</comment>
<feature type="domain" description="DUF4982" evidence="7">
    <location>
        <begin position="652"/>
        <end position="709"/>
    </location>
</feature>
<gene>
    <name evidence="9" type="ORF">CKA38_10335</name>
</gene>